<dbReference type="Proteomes" id="UP000664859">
    <property type="component" value="Unassembled WGS sequence"/>
</dbReference>
<sequence>MTEDSDERTALVSSHDTSSVVENGNDVQQRPADAAAGPKVAQSYGSLPDLQVIPENVEVQTFQSSSGPVSFCALGCPTCVIS</sequence>
<gene>
    <name evidence="2" type="ORF">JKP88DRAFT_289664</name>
</gene>
<evidence type="ECO:0000313" key="2">
    <source>
        <dbReference type="EMBL" id="KAG5184792.1"/>
    </source>
</evidence>
<dbReference type="OrthoDB" id="10361133at2759"/>
<accession>A0A835Z360</accession>
<feature type="region of interest" description="Disordered" evidence="1">
    <location>
        <begin position="1"/>
        <end position="40"/>
    </location>
</feature>
<name>A0A835Z360_9STRA</name>
<proteinExistence type="predicted"/>
<dbReference type="AlphaFoldDB" id="A0A835Z360"/>
<evidence type="ECO:0000256" key="1">
    <source>
        <dbReference type="SAM" id="MobiDB-lite"/>
    </source>
</evidence>
<dbReference type="EMBL" id="JAFCMP010000150">
    <property type="protein sequence ID" value="KAG5184792.1"/>
    <property type="molecule type" value="Genomic_DNA"/>
</dbReference>
<evidence type="ECO:0000313" key="3">
    <source>
        <dbReference type="Proteomes" id="UP000664859"/>
    </source>
</evidence>
<organism evidence="2 3">
    <name type="scientific">Tribonema minus</name>
    <dbReference type="NCBI Taxonomy" id="303371"/>
    <lineage>
        <taxon>Eukaryota</taxon>
        <taxon>Sar</taxon>
        <taxon>Stramenopiles</taxon>
        <taxon>Ochrophyta</taxon>
        <taxon>PX clade</taxon>
        <taxon>Xanthophyceae</taxon>
        <taxon>Tribonematales</taxon>
        <taxon>Tribonemataceae</taxon>
        <taxon>Tribonema</taxon>
    </lineage>
</organism>
<feature type="compositionally biased region" description="Polar residues" evidence="1">
    <location>
        <begin position="11"/>
        <end position="28"/>
    </location>
</feature>
<comment type="caution">
    <text evidence="2">The sequence shown here is derived from an EMBL/GenBank/DDBJ whole genome shotgun (WGS) entry which is preliminary data.</text>
</comment>
<keyword evidence="3" id="KW-1185">Reference proteome</keyword>
<reference evidence="2" key="1">
    <citation type="submission" date="2021-02" db="EMBL/GenBank/DDBJ databases">
        <title>First Annotated Genome of the Yellow-green Alga Tribonema minus.</title>
        <authorList>
            <person name="Mahan K.M."/>
        </authorList>
    </citation>
    <scope>NUCLEOTIDE SEQUENCE</scope>
    <source>
        <strain evidence="2">UTEX B ZZ1240</strain>
    </source>
</reference>
<protein>
    <submittedName>
        <fullName evidence="2">Uncharacterized protein</fullName>
    </submittedName>
</protein>